<dbReference type="AlphaFoldDB" id="A0A2I0R168"/>
<keyword evidence="9" id="KW-1185">Reference proteome</keyword>
<dbReference type="RefSeq" id="WP_101335198.1">
    <property type="nucleotide sequence ID" value="NZ_PJNI01000013.1"/>
</dbReference>
<dbReference type="EC" id="5.2.1.8" evidence="6"/>
<comment type="caution">
    <text evidence="8">The sequence shown here is derived from an EMBL/GenBank/DDBJ whole genome shotgun (WGS) entry which is preliminary data.</text>
</comment>
<dbReference type="Gene3D" id="3.10.50.40">
    <property type="match status" value="1"/>
</dbReference>
<comment type="catalytic activity">
    <reaction evidence="1 5 6">
        <text>[protein]-peptidylproline (omega=180) = [protein]-peptidylproline (omega=0)</text>
        <dbReference type="Rhea" id="RHEA:16237"/>
        <dbReference type="Rhea" id="RHEA-COMP:10747"/>
        <dbReference type="Rhea" id="RHEA-COMP:10748"/>
        <dbReference type="ChEBI" id="CHEBI:83833"/>
        <dbReference type="ChEBI" id="CHEBI:83834"/>
        <dbReference type="EC" id="5.2.1.8"/>
    </reaction>
</comment>
<dbReference type="PROSITE" id="PS51257">
    <property type="entry name" value="PROKAR_LIPOPROTEIN"/>
    <property type="match status" value="1"/>
</dbReference>
<keyword evidence="4 5" id="KW-0413">Isomerase</keyword>
<protein>
    <recommendedName>
        <fullName evidence="6">Peptidyl-prolyl cis-trans isomerase</fullName>
        <ecNumber evidence="6">5.2.1.8</ecNumber>
    </recommendedName>
</protein>
<evidence type="ECO:0000256" key="4">
    <source>
        <dbReference type="ARBA" id="ARBA00023235"/>
    </source>
</evidence>
<evidence type="ECO:0000256" key="2">
    <source>
        <dbReference type="ARBA" id="ARBA00006577"/>
    </source>
</evidence>
<organism evidence="8 9">
    <name type="scientific">Brumimicrobium salinarum</name>
    <dbReference type="NCBI Taxonomy" id="2058658"/>
    <lineage>
        <taxon>Bacteria</taxon>
        <taxon>Pseudomonadati</taxon>
        <taxon>Bacteroidota</taxon>
        <taxon>Flavobacteriia</taxon>
        <taxon>Flavobacteriales</taxon>
        <taxon>Crocinitomicaceae</taxon>
        <taxon>Brumimicrobium</taxon>
    </lineage>
</organism>
<comment type="similarity">
    <text evidence="2 6">Belongs to the FKBP-type PPIase family.</text>
</comment>
<evidence type="ECO:0000256" key="1">
    <source>
        <dbReference type="ARBA" id="ARBA00000971"/>
    </source>
</evidence>
<evidence type="ECO:0000256" key="3">
    <source>
        <dbReference type="ARBA" id="ARBA00023110"/>
    </source>
</evidence>
<name>A0A2I0R168_9FLAO</name>
<dbReference type="Pfam" id="PF00254">
    <property type="entry name" value="FKBP_C"/>
    <property type="match status" value="1"/>
</dbReference>
<dbReference type="OrthoDB" id="9814548at2"/>
<dbReference type="InterPro" id="IPR046357">
    <property type="entry name" value="PPIase_dom_sf"/>
</dbReference>
<sequence length="150" mass="17008">MRYITLLLLTIVISSCSTYSDQELSAFDEKIKAHLDSLNKKMEKTENGLYYAIKDTGHGSEFISYKDQVTFTYKGSFLNGNTFQVIGKEDPLVYKVKQLIVGWQDALMMIKEGGKIEIIIPPQLGYATQKTDIIPANSILKYELEVLKVE</sequence>
<evidence type="ECO:0000256" key="5">
    <source>
        <dbReference type="PROSITE-ProRule" id="PRU00277"/>
    </source>
</evidence>
<gene>
    <name evidence="8" type="ORF">CW751_11600</name>
</gene>
<dbReference type="PANTHER" id="PTHR43811">
    <property type="entry name" value="FKBP-TYPE PEPTIDYL-PROLYL CIS-TRANS ISOMERASE FKPA"/>
    <property type="match status" value="1"/>
</dbReference>
<feature type="domain" description="PPIase FKBP-type" evidence="7">
    <location>
        <begin position="66"/>
        <end position="150"/>
    </location>
</feature>
<proteinExistence type="inferred from homology"/>
<dbReference type="Proteomes" id="UP000236654">
    <property type="component" value="Unassembled WGS sequence"/>
</dbReference>
<reference evidence="8 9" key="1">
    <citation type="submission" date="2017-12" db="EMBL/GenBank/DDBJ databases">
        <title>The draft genome sequence of Brumimicrobium saltpan LHR20.</title>
        <authorList>
            <person name="Do Z.-J."/>
            <person name="Luo H.-R."/>
        </authorList>
    </citation>
    <scope>NUCLEOTIDE SEQUENCE [LARGE SCALE GENOMIC DNA]</scope>
    <source>
        <strain evidence="8 9">LHR20</strain>
    </source>
</reference>
<evidence type="ECO:0000259" key="7">
    <source>
        <dbReference type="PROSITE" id="PS50059"/>
    </source>
</evidence>
<dbReference type="InterPro" id="IPR001179">
    <property type="entry name" value="PPIase_FKBP_dom"/>
</dbReference>
<evidence type="ECO:0000313" key="9">
    <source>
        <dbReference type="Proteomes" id="UP000236654"/>
    </source>
</evidence>
<dbReference type="PROSITE" id="PS50059">
    <property type="entry name" value="FKBP_PPIASE"/>
    <property type="match status" value="1"/>
</dbReference>
<keyword evidence="3 5" id="KW-0697">Rotamase</keyword>
<accession>A0A2I0R168</accession>
<dbReference type="GO" id="GO:0003755">
    <property type="term" value="F:peptidyl-prolyl cis-trans isomerase activity"/>
    <property type="evidence" value="ECO:0007669"/>
    <property type="project" value="UniProtKB-UniRule"/>
</dbReference>
<dbReference type="EMBL" id="PJNI01000013">
    <property type="protein sequence ID" value="PKR80140.1"/>
    <property type="molecule type" value="Genomic_DNA"/>
</dbReference>
<dbReference type="SUPFAM" id="SSF54534">
    <property type="entry name" value="FKBP-like"/>
    <property type="match status" value="1"/>
</dbReference>
<evidence type="ECO:0000256" key="6">
    <source>
        <dbReference type="RuleBase" id="RU003915"/>
    </source>
</evidence>
<evidence type="ECO:0000313" key="8">
    <source>
        <dbReference type="EMBL" id="PKR80140.1"/>
    </source>
</evidence>
<dbReference type="PANTHER" id="PTHR43811:SF19">
    <property type="entry name" value="39 KDA FK506-BINDING NUCLEAR PROTEIN"/>
    <property type="match status" value="1"/>
</dbReference>